<dbReference type="Proteomes" id="UP000001194">
    <property type="component" value="Unassembled WGS sequence"/>
</dbReference>
<dbReference type="AlphaFoldDB" id="B0DUI2"/>
<dbReference type="EMBL" id="DS547136">
    <property type="protein sequence ID" value="EDR01744.1"/>
    <property type="molecule type" value="Genomic_DNA"/>
</dbReference>
<proteinExistence type="predicted"/>
<feature type="transmembrane region" description="Helical" evidence="1">
    <location>
        <begin position="40"/>
        <end position="60"/>
    </location>
</feature>
<sequence>MWMLKHRAVCTRLPLSTTLTAAHFDCWSRFLQPPMFTDPGFVFYLLPPLLVVVPIAFIHLSEPFDAWTIDWTFNLEIRRYLGLRECSPILFLLFYISHFWRPLRFRECSHCSLVHCFARGSVLEFRELCEHVQCARYPD</sequence>
<organism evidence="3">
    <name type="scientific">Laccaria bicolor (strain S238N-H82 / ATCC MYA-4686)</name>
    <name type="common">Bicoloured deceiver</name>
    <name type="synonym">Laccaria laccata var. bicolor</name>
    <dbReference type="NCBI Taxonomy" id="486041"/>
    <lineage>
        <taxon>Eukaryota</taxon>
        <taxon>Fungi</taxon>
        <taxon>Dikarya</taxon>
        <taxon>Basidiomycota</taxon>
        <taxon>Agaricomycotina</taxon>
        <taxon>Agaricomycetes</taxon>
        <taxon>Agaricomycetidae</taxon>
        <taxon>Agaricales</taxon>
        <taxon>Agaricineae</taxon>
        <taxon>Hydnangiaceae</taxon>
        <taxon>Laccaria</taxon>
    </lineage>
</organism>
<name>B0DUI2_LACBS</name>
<dbReference type="OrthoDB" id="3111998at2759"/>
<gene>
    <name evidence="2" type="ORF">LACBIDRAFT_310513</name>
</gene>
<feature type="transmembrane region" description="Helical" evidence="1">
    <location>
        <begin position="81"/>
        <end position="100"/>
    </location>
</feature>
<evidence type="ECO:0000256" key="1">
    <source>
        <dbReference type="SAM" id="Phobius"/>
    </source>
</evidence>
<evidence type="ECO:0000313" key="2">
    <source>
        <dbReference type="EMBL" id="EDR01744.1"/>
    </source>
</evidence>
<dbReference type="InParanoid" id="B0DUI2"/>
<keyword evidence="3" id="KW-1185">Reference proteome</keyword>
<dbReference type="HOGENOM" id="CLU_1845441_0_0_1"/>
<keyword evidence="1" id="KW-1133">Transmembrane helix</keyword>
<protein>
    <submittedName>
        <fullName evidence="2">Predicted protein</fullName>
    </submittedName>
</protein>
<reference evidence="2 3" key="1">
    <citation type="journal article" date="2008" name="Nature">
        <title>The genome of Laccaria bicolor provides insights into mycorrhizal symbiosis.</title>
        <authorList>
            <person name="Martin F."/>
            <person name="Aerts A."/>
            <person name="Ahren D."/>
            <person name="Brun A."/>
            <person name="Danchin E.G.J."/>
            <person name="Duchaussoy F."/>
            <person name="Gibon J."/>
            <person name="Kohler A."/>
            <person name="Lindquist E."/>
            <person name="Pereda V."/>
            <person name="Salamov A."/>
            <person name="Shapiro H.J."/>
            <person name="Wuyts J."/>
            <person name="Blaudez D."/>
            <person name="Buee M."/>
            <person name="Brokstein P."/>
            <person name="Canbaeck B."/>
            <person name="Cohen D."/>
            <person name="Courty P.E."/>
            <person name="Coutinho P.M."/>
            <person name="Delaruelle C."/>
            <person name="Detter J.C."/>
            <person name="Deveau A."/>
            <person name="DiFazio S."/>
            <person name="Duplessis S."/>
            <person name="Fraissinet-Tachet L."/>
            <person name="Lucic E."/>
            <person name="Frey-Klett P."/>
            <person name="Fourrey C."/>
            <person name="Feussner I."/>
            <person name="Gay G."/>
            <person name="Grimwood J."/>
            <person name="Hoegger P.J."/>
            <person name="Jain P."/>
            <person name="Kilaru S."/>
            <person name="Labbe J."/>
            <person name="Lin Y.C."/>
            <person name="Legue V."/>
            <person name="Le Tacon F."/>
            <person name="Marmeisse R."/>
            <person name="Melayah D."/>
            <person name="Montanini B."/>
            <person name="Muratet M."/>
            <person name="Nehls U."/>
            <person name="Niculita-Hirzel H."/>
            <person name="Oudot-Le Secq M.P."/>
            <person name="Peter M."/>
            <person name="Quesneville H."/>
            <person name="Rajashekar B."/>
            <person name="Reich M."/>
            <person name="Rouhier N."/>
            <person name="Schmutz J."/>
            <person name="Yin T."/>
            <person name="Chalot M."/>
            <person name="Henrissat B."/>
            <person name="Kuees U."/>
            <person name="Lucas S."/>
            <person name="Van de Peer Y."/>
            <person name="Podila G.K."/>
            <person name="Polle A."/>
            <person name="Pukkila P.J."/>
            <person name="Richardson P.M."/>
            <person name="Rouze P."/>
            <person name="Sanders I.R."/>
            <person name="Stajich J.E."/>
            <person name="Tunlid A."/>
            <person name="Tuskan G."/>
            <person name="Grigoriev I.V."/>
        </authorList>
    </citation>
    <scope>NUCLEOTIDE SEQUENCE [LARGE SCALE GENOMIC DNA]</scope>
    <source>
        <strain evidence="3">S238N-H82 / ATCC MYA-4686</strain>
    </source>
</reference>
<evidence type="ECO:0000313" key="3">
    <source>
        <dbReference type="Proteomes" id="UP000001194"/>
    </source>
</evidence>
<accession>B0DUI2</accession>
<keyword evidence="1" id="KW-0812">Transmembrane</keyword>
<dbReference type="GeneID" id="6083215"/>
<dbReference type="RefSeq" id="XP_001887557.1">
    <property type="nucleotide sequence ID" value="XM_001887522.1"/>
</dbReference>
<dbReference type="KEGG" id="lbc:LACBIDRAFT_310513"/>
<keyword evidence="1" id="KW-0472">Membrane</keyword>